<dbReference type="InterPro" id="IPR003594">
    <property type="entry name" value="HATPase_dom"/>
</dbReference>
<reference evidence="4 5" key="1">
    <citation type="submission" date="2022-06" db="EMBL/GenBank/DDBJ databases">
        <title>Paraconexibacter antarcticus.</title>
        <authorList>
            <person name="Kim C.S."/>
        </authorList>
    </citation>
    <scope>NUCLEOTIDE SEQUENCE [LARGE SCALE GENOMIC DNA]</scope>
    <source>
        <strain evidence="4 5">02-257</strain>
    </source>
</reference>
<dbReference type="InterPro" id="IPR025847">
    <property type="entry name" value="MEDS_domain"/>
</dbReference>
<dbReference type="SUPFAM" id="SSF55874">
    <property type="entry name" value="ATPase domain of HSP90 chaperone/DNA topoisomerase II/histidine kinase"/>
    <property type="match status" value="1"/>
</dbReference>
<dbReference type="EMBL" id="CP098502">
    <property type="protein sequence ID" value="UTI66100.1"/>
    <property type="molecule type" value="Genomic_DNA"/>
</dbReference>
<keyword evidence="1" id="KW-0418">Kinase</keyword>
<dbReference type="RefSeq" id="WP_254572778.1">
    <property type="nucleotide sequence ID" value="NZ_CP098502.1"/>
</dbReference>
<keyword evidence="1" id="KW-0808">Transferase</keyword>
<dbReference type="Pfam" id="PF14417">
    <property type="entry name" value="MEDS"/>
    <property type="match status" value="1"/>
</dbReference>
<organism evidence="4 5">
    <name type="scientific">Paraconexibacter antarcticus</name>
    <dbReference type="NCBI Taxonomy" id="2949664"/>
    <lineage>
        <taxon>Bacteria</taxon>
        <taxon>Bacillati</taxon>
        <taxon>Actinomycetota</taxon>
        <taxon>Thermoleophilia</taxon>
        <taxon>Solirubrobacterales</taxon>
        <taxon>Paraconexibacteraceae</taxon>
        <taxon>Paraconexibacter</taxon>
    </lineage>
</organism>
<keyword evidence="1" id="KW-0723">Serine/threonine-protein kinase</keyword>
<dbReference type="PANTHER" id="PTHR35526">
    <property type="entry name" value="ANTI-SIGMA-F FACTOR RSBW-RELATED"/>
    <property type="match status" value="1"/>
</dbReference>
<evidence type="ECO:0000259" key="3">
    <source>
        <dbReference type="Pfam" id="PF14417"/>
    </source>
</evidence>
<keyword evidence="5" id="KW-1185">Reference proteome</keyword>
<dbReference type="Proteomes" id="UP001056035">
    <property type="component" value="Chromosome"/>
</dbReference>
<dbReference type="InterPro" id="IPR047718">
    <property type="entry name" value="RsbA-like_anti_sig"/>
</dbReference>
<dbReference type="InterPro" id="IPR050267">
    <property type="entry name" value="Anti-sigma-factor_SerPK"/>
</dbReference>
<sequence length="320" mass="34259">MRTGVAAHHCGYFHEAAFYDSDDGLADIVVPFLVDGQAAGEPTLVTLDARNTAVVRAALPSLAGIEFVPSPEQYRNPAQTIADYRRRFTRLVDEGAEQIRVVGDVPHPGTGGSWDAWSRYEAAVNHAYAEFPLWGMCPYDVRVTPEHVLADVRRTHPHEALPAGAHRANPAYEDPAAYLATRPPPPLLPEQRTPPVLGLIDPSPGHARRAVGGAVGAHLAPAVRDDAVLATSELVTNAWRHGRPPITLTAWVGPGRLVLTVEDHGDGPPDPLVGLLPQSGRAQGDGGLGLWMAHQVCADVRHLSAGTHTVRIVIEDPSAH</sequence>
<protein>
    <submittedName>
        <fullName evidence="4">MEDS domain-containing protein</fullName>
    </submittedName>
</protein>
<evidence type="ECO:0000259" key="2">
    <source>
        <dbReference type="Pfam" id="PF13581"/>
    </source>
</evidence>
<name>A0ABY5DX67_9ACTN</name>
<dbReference type="NCBIfam" id="NF041045">
    <property type="entry name" value="RsbA_anti_sig"/>
    <property type="match status" value="1"/>
</dbReference>
<evidence type="ECO:0000313" key="4">
    <source>
        <dbReference type="EMBL" id="UTI66100.1"/>
    </source>
</evidence>
<gene>
    <name evidence="4" type="ORF">NBH00_07810</name>
</gene>
<accession>A0ABY5DX67</accession>
<feature type="domain" description="Histidine kinase/HSP90-like ATPase" evidence="2">
    <location>
        <begin position="217"/>
        <end position="312"/>
    </location>
</feature>
<evidence type="ECO:0000313" key="5">
    <source>
        <dbReference type="Proteomes" id="UP001056035"/>
    </source>
</evidence>
<proteinExistence type="predicted"/>
<dbReference type="CDD" id="cd16936">
    <property type="entry name" value="HATPase_RsbW-like"/>
    <property type="match status" value="1"/>
</dbReference>
<dbReference type="Pfam" id="PF13581">
    <property type="entry name" value="HATPase_c_2"/>
    <property type="match status" value="1"/>
</dbReference>
<evidence type="ECO:0000256" key="1">
    <source>
        <dbReference type="ARBA" id="ARBA00022527"/>
    </source>
</evidence>
<dbReference type="PANTHER" id="PTHR35526:SF3">
    <property type="entry name" value="ANTI-SIGMA-F FACTOR RSBW"/>
    <property type="match status" value="1"/>
</dbReference>
<dbReference type="Gene3D" id="3.30.565.10">
    <property type="entry name" value="Histidine kinase-like ATPase, C-terminal domain"/>
    <property type="match status" value="1"/>
</dbReference>
<dbReference type="InterPro" id="IPR036890">
    <property type="entry name" value="HATPase_C_sf"/>
</dbReference>
<feature type="domain" description="MEDS" evidence="3">
    <location>
        <begin position="14"/>
        <end position="157"/>
    </location>
</feature>